<evidence type="ECO:0000313" key="2">
    <source>
        <dbReference type="Proteomes" id="UP000799324"/>
    </source>
</evidence>
<dbReference type="AlphaFoldDB" id="A0A6A6T842"/>
<reference evidence="1" key="1">
    <citation type="journal article" date="2020" name="Stud. Mycol.">
        <title>101 Dothideomycetes genomes: a test case for predicting lifestyles and emergence of pathogens.</title>
        <authorList>
            <person name="Haridas S."/>
            <person name="Albert R."/>
            <person name="Binder M."/>
            <person name="Bloem J."/>
            <person name="Labutti K."/>
            <person name="Salamov A."/>
            <person name="Andreopoulos B."/>
            <person name="Baker S."/>
            <person name="Barry K."/>
            <person name="Bills G."/>
            <person name="Bluhm B."/>
            <person name="Cannon C."/>
            <person name="Castanera R."/>
            <person name="Culley D."/>
            <person name="Daum C."/>
            <person name="Ezra D."/>
            <person name="Gonzalez J."/>
            <person name="Henrissat B."/>
            <person name="Kuo A."/>
            <person name="Liang C."/>
            <person name="Lipzen A."/>
            <person name="Lutzoni F."/>
            <person name="Magnuson J."/>
            <person name="Mondo S."/>
            <person name="Nolan M."/>
            <person name="Ohm R."/>
            <person name="Pangilinan J."/>
            <person name="Park H.-J."/>
            <person name="Ramirez L."/>
            <person name="Alfaro M."/>
            <person name="Sun H."/>
            <person name="Tritt A."/>
            <person name="Yoshinaga Y."/>
            <person name="Zwiers L.-H."/>
            <person name="Turgeon B."/>
            <person name="Goodwin S."/>
            <person name="Spatafora J."/>
            <person name="Crous P."/>
            <person name="Grigoriev I."/>
        </authorList>
    </citation>
    <scope>NUCLEOTIDE SEQUENCE</scope>
    <source>
        <strain evidence="1">CBS 122681</strain>
    </source>
</reference>
<gene>
    <name evidence="1" type="ORF">K491DRAFT_460144</name>
</gene>
<protein>
    <submittedName>
        <fullName evidence="1">Uncharacterized protein</fullName>
    </submittedName>
</protein>
<sequence length="142" mass="16371">MREVCCRSIRHYFSRFKRIRPFGRNSAHKVTEMCYRVVEKYPVCGCVYHVHAVDACVAVGHHPVVDKLRPCKRKVGGFQIMHAKGALTHIRTTFVGLDYSRQSITWRCWGGSRLVTLGYAGRCFIGYSGNEMQPKYFKHRAS</sequence>
<accession>A0A6A6T842</accession>
<organism evidence="1 2">
    <name type="scientific">Lophiostoma macrostomum CBS 122681</name>
    <dbReference type="NCBI Taxonomy" id="1314788"/>
    <lineage>
        <taxon>Eukaryota</taxon>
        <taxon>Fungi</taxon>
        <taxon>Dikarya</taxon>
        <taxon>Ascomycota</taxon>
        <taxon>Pezizomycotina</taxon>
        <taxon>Dothideomycetes</taxon>
        <taxon>Pleosporomycetidae</taxon>
        <taxon>Pleosporales</taxon>
        <taxon>Lophiostomataceae</taxon>
        <taxon>Lophiostoma</taxon>
    </lineage>
</organism>
<name>A0A6A6T842_9PLEO</name>
<dbReference type="EMBL" id="MU004359">
    <property type="protein sequence ID" value="KAF2654734.1"/>
    <property type="molecule type" value="Genomic_DNA"/>
</dbReference>
<proteinExistence type="predicted"/>
<dbReference type="Proteomes" id="UP000799324">
    <property type="component" value="Unassembled WGS sequence"/>
</dbReference>
<keyword evidence="2" id="KW-1185">Reference proteome</keyword>
<dbReference type="OrthoDB" id="5355526at2759"/>
<evidence type="ECO:0000313" key="1">
    <source>
        <dbReference type="EMBL" id="KAF2654734.1"/>
    </source>
</evidence>